<evidence type="ECO:0000313" key="3">
    <source>
        <dbReference type="Proteomes" id="UP000229307"/>
    </source>
</evidence>
<dbReference type="InterPro" id="IPR013830">
    <property type="entry name" value="SGNH_hydro"/>
</dbReference>
<dbReference type="InterPro" id="IPR051532">
    <property type="entry name" value="Ester_Hydrolysis_Enzymes"/>
</dbReference>
<protein>
    <submittedName>
        <fullName evidence="2">GDSL family lipase</fullName>
    </submittedName>
</protein>
<dbReference type="SUPFAM" id="SSF52266">
    <property type="entry name" value="SGNH hydrolase"/>
    <property type="match status" value="1"/>
</dbReference>
<evidence type="ECO:0000259" key="1">
    <source>
        <dbReference type="Pfam" id="PF13472"/>
    </source>
</evidence>
<dbReference type="InterPro" id="IPR036514">
    <property type="entry name" value="SGNH_hydro_sf"/>
</dbReference>
<accession>A0A2M7S5G4</accession>
<proteinExistence type="predicted"/>
<dbReference type="Gene3D" id="3.40.50.1110">
    <property type="entry name" value="SGNH hydrolase"/>
    <property type="match status" value="1"/>
</dbReference>
<evidence type="ECO:0000313" key="2">
    <source>
        <dbReference type="EMBL" id="PIZ14719.1"/>
    </source>
</evidence>
<organism evidence="2 3">
    <name type="scientific">Candidatus Desantisbacteria bacterium CG_4_10_14_0_8_um_filter_48_22</name>
    <dbReference type="NCBI Taxonomy" id="1974543"/>
    <lineage>
        <taxon>Bacteria</taxon>
        <taxon>Candidatus Desantisiibacteriota</taxon>
    </lineage>
</organism>
<feature type="domain" description="SGNH hydrolase-type esterase" evidence="1">
    <location>
        <begin position="2"/>
        <end position="187"/>
    </location>
</feature>
<dbReference type="Proteomes" id="UP000229307">
    <property type="component" value="Unassembled WGS sequence"/>
</dbReference>
<dbReference type="PANTHER" id="PTHR30383:SF5">
    <property type="entry name" value="SGNH HYDROLASE-TYPE ESTERASE DOMAIN-CONTAINING PROTEIN"/>
    <property type="match status" value="1"/>
</dbReference>
<dbReference type="EMBL" id="PFMR01000313">
    <property type="protein sequence ID" value="PIZ14719.1"/>
    <property type="molecule type" value="Genomic_DNA"/>
</dbReference>
<sequence length="199" mass="22915">MCIGDSITDCGRRDVAAPLGGGYVKVFNDLILGAFPEREIQVINKGISGNTVPDLRMRWEDDMVFHKPDWMSVLIGINDLHRSLGGEEAFKPEKYAENYRYILKQAKERTGCRMILLEPFYISNDRTEWRGRVLEYLEKYREIVWQLGDEFKATVVKLHDAFQNNLKYCDADTFCGEPVHPNLAGHTVIAFHLFKSLLI</sequence>
<dbReference type="PANTHER" id="PTHR30383">
    <property type="entry name" value="THIOESTERASE 1/PROTEASE 1/LYSOPHOSPHOLIPASE L1"/>
    <property type="match status" value="1"/>
</dbReference>
<comment type="caution">
    <text evidence="2">The sequence shown here is derived from an EMBL/GenBank/DDBJ whole genome shotgun (WGS) entry which is preliminary data.</text>
</comment>
<dbReference type="AlphaFoldDB" id="A0A2M7S5G4"/>
<reference evidence="3" key="1">
    <citation type="submission" date="2017-09" db="EMBL/GenBank/DDBJ databases">
        <title>Depth-based differentiation of microbial function through sediment-hosted aquifers and enrichment of novel symbionts in the deep terrestrial subsurface.</title>
        <authorList>
            <person name="Probst A.J."/>
            <person name="Ladd B."/>
            <person name="Jarett J.K."/>
            <person name="Geller-Mcgrath D.E."/>
            <person name="Sieber C.M.K."/>
            <person name="Emerson J.B."/>
            <person name="Anantharaman K."/>
            <person name="Thomas B.C."/>
            <person name="Malmstrom R."/>
            <person name="Stieglmeier M."/>
            <person name="Klingl A."/>
            <person name="Woyke T."/>
            <person name="Ryan C.M."/>
            <person name="Banfield J.F."/>
        </authorList>
    </citation>
    <scope>NUCLEOTIDE SEQUENCE [LARGE SCALE GENOMIC DNA]</scope>
</reference>
<dbReference type="GO" id="GO:0004622">
    <property type="term" value="F:phosphatidylcholine lysophospholipase activity"/>
    <property type="evidence" value="ECO:0007669"/>
    <property type="project" value="TreeGrafter"/>
</dbReference>
<dbReference type="Pfam" id="PF13472">
    <property type="entry name" value="Lipase_GDSL_2"/>
    <property type="match status" value="1"/>
</dbReference>
<dbReference type="CDD" id="cd01834">
    <property type="entry name" value="SGNH_hydrolase_like_2"/>
    <property type="match status" value="1"/>
</dbReference>
<name>A0A2M7S5G4_9BACT</name>
<gene>
    <name evidence="2" type="ORF">COY52_11380</name>
</gene>